<comment type="caution">
    <text evidence="1">The sequence shown here is derived from an EMBL/GenBank/DDBJ whole genome shotgun (WGS) entry which is preliminary data.</text>
</comment>
<gene>
    <name evidence="1" type="ORF">FVE85_8723</name>
</gene>
<evidence type="ECO:0000313" key="1">
    <source>
        <dbReference type="EMBL" id="KAA8493278.1"/>
    </source>
</evidence>
<accession>A0A5J4YPP4</accession>
<reference evidence="2" key="1">
    <citation type="journal article" date="2019" name="Nat. Commun.">
        <title>Expansion of phycobilisome linker gene families in mesophilic red algae.</title>
        <authorList>
            <person name="Lee J."/>
            <person name="Kim D."/>
            <person name="Bhattacharya D."/>
            <person name="Yoon H.S."/>
        </authorList>
    </citation>
    <scope>NUCLEOTIDE SEQUENCE [LARGE SCALE GENOMIC DNA]</scope>
    <source>
        <strain evidence="2">CCMP 1328</strain>
    </source>
</reference>
<dbReference type="EMBL" id="VRMN01000007">
    <property type="protein sequence ID" value="KAA8493278.1"/>
    <property type="molecule type" value="Genomic_DNA"/>
</dbReference>
<dbReference type="Proteomes" id="UP000324585">
    <property type="component" value="Unassembled WGS sequence"/>
</dbReference>
<organism evidence="1 2">
    <name type="scientific">Porphyridium purpureum</name>
    <name type="common">Red alga</name>
    <name type="synonym">Porphyridium cruentum</name>
    <dbReference type="NCBI Taxonomy" id="35688"/>
    <lineage>
        <taxon>Eukaryota</taxon>
        <taxon>Rhodophyta</taxon>
        <taxon>Bangiophyceae</taxon>
        <taxon>Porphyridiales</taxon>
        <taxon>Porphyridiaceae</taxon>
        <taxon>Porphyridium</taxon>
    </lineage>
</organism>
<sequence length="69" mass="7433">MPFSTRTATAFFLRSRKVAAEAARLQKAVAAWINVTEVVDIGSVLETSGGIVALHRELFALKSAEALPF</sequence>
<protein>
    <submittedName>
        <fullName evidence="1">Uncharacterized protein</fullName>
    </submittedName>
</protein>
<name>A0A5J4YPP4_PORPP</name>
<proteinExistence type="predicted"/>
<dbReference type="AlphaFoldDB" id="A0A5J4YPP4"/>
<keyword evidence="2" id="KW-1185">Reference proteome</keyword>
<evidence type="ECO:0000313" key="2">
    <source>
        <dbReference type="Proteomes" id="UP000324585"/>
    </source>
</evidence>